<keyword evidence="1" id="KW-0812">Transmembrane</keyword>
<gene>
    <name evidence="2" type="ORF">QIS99_18825</name>
</gene>
<reference evidence="2 3" key="1">
    <citation type="submission" date="2023-05" db="EMBL/GenBank/DDBJ databases">
        <title>Draft genome sequence of Streptomyces sp. B-S-A8 isolated from a cave soil in Thailand.</title>
        <authorList>
            <person name="Chamroensaksri N."/>
            <person name="Muangham S."/>
        </authorList>
    </citation>
    <scope>NUCLEOTIDE SEQUENCE [LARGE SCALE GENOMIC DNA]</scope>
    <source>
        <strain evidence="2 3">B-S-A8</strain>
    </source>
</reference>
<evidence type="ECO:0000313" key="3">
    <source>
        <dbReference type="Proteomes" id="UP001224661"/>
    </source>
</evidence>
<dbReference type="Proteomes" id="UP001224661">
    <property type="component" value="Unassembled WGS sequence"/>
</dbReference>
<dbReference type="Pfam" id="PF19857">
    <property type="entry name" value="DUF6332"/>
    <property type="match status" value="1"/>
</dbReference>
<feature type="transmembrane region" description="Helical" evidence="1">
    <location>
        <begin position="21"/>
        <end position="45"/>
    </location>
</feature>
<sequence length="79" mass="8429">MGRARPKDQGRESRWEKDAMTVEIAFALVGGGVLALLVFAGTAALTDMNEVGVVLGAVAGVWRVVCVLRRFDRGKGLGR</sequence>
<dbReference type="EMBL" id="JASCIR010000015">
    <property type="protein sequence ID" value="MDI3388243.1"/>
    <property type="molecule type" value="Genomic_DNA"/>
</dbReference>
<keyword evidence="1" id="KW-0472">Membrane</keyword>
<evidence type="ECO:0000256" key="1">
    <source>
        <dbReference type="SAM" id="Phobius"/>
    </source>
</evidence>
<evidence type="ECO:0000313" key="2">
    <source>
        <dbReference type="EMBL" id="MDI3388243.1"/>
    </source>
</evidence>
<accession>A0ABT6RUY4</accession>
<proteinExistence type="predicted"/>
<name>A0ABT6RUY4_9ACTN</name>
<keyword evidence="1" id="KW-1133">Transmembrane helix</keyword>
<protein>
    <submittedName>
        <fullName evidence="2">DUF6332 family protein</fullName>
    </submittedName>
</protein>
<comment type="caution">
    <text evidence="2">The sequence shown here is derived from an EMBL/GenBank/DDBJ whole genome shotgun (WGS) entry which is preliminary data.</text>
</comment>
<keyword evidence="3" id="KW-1185">Reference proteome</keyword>
<organism evidence="2 3">
    <name type="scientific">Streptomyces solicavernae</name>
    <dbReference type="NCBI Taxonomy" id="3043614"/>
    <lineage>
        <taxon>Bacteria</taxon>
        <taxon>Bacillati</taxon>
        <taxon>Actinomycetota</taxon>
        <taxon>Actinomycetes</taxon>
        <taxon>Kitasatosporales</taxon>
        <taxon>Streptomycetaceae</taxon>
        <taxon>Streptomyces</taxon>
    </lineage>
</organism>
<feature type="transmembrane region" description="Helical" evidence="1">
    <location>
        <begin position="51"/>
        <end position="71"/>
    </location>
</feature>
<dbReference type="InterPro" id="IPR046295">
    <property type="entry name" value="DUF6332"/>
</dbReference>